<sequence length="166" mass="19185">MGDVDLLDSLISLYRPHLRSKRYYFRVFLRVLDLRAVKAWLLYNRNAMTNPDEHTGKLLPLAEFKMDLATSLCKAGKKQLKKRGRPSNGSVEQSIEMKKKRGPSEPTPTQDVMLGEVGHWVFWSQKRQHCKFPGFTGICMTHCSKCGNHLCYTSKNNCFFLFHTKT</sequence>
<proteinExistence type="predicted"/>
<evidence type="ECO:0000313" key="2">
    <source>
        <dbReference type="Proteomes" id="UP000821865"/>
    </source>
</evidence>
<name>A0ACB8CDM6_DERSI</name>
<keyword evidence="2" id="KW-1185">Reference proteome</keyword>
<gene>
    <name evidence="1" type="ORF">HPB49_005825</name>
</gene>
<organism evidence="1 2">
    <name type="scientific">Dermacentor silvarum</name>
    <name type="common">Tick</name>
    <dbReference type="NCBI Taxonomy" id="543639"/>
    <lineage>
        <taxon>Eukaryota</taxon>
        <taxon>Metazoa</taxon>
        <taxon>Ecdysozoa</taxon>
        <taxon>Arthropoda</taxon>
        <taxon>Chelicerata</taxon>
        <taxon>Arachnida</taxon>
        <taxon>Acari</taxon>
        <taxon>Parasitiformes</taxon>
        <taxon>Ixodida</taxon>
        <taxon>Ixodoidea</taxon>
        <taxon>Ixodidae</taxon>
        <taxon>Rhipicephalinae</taxon>
        <taxon>Dermacentor</taxon>
    </lineage>
</organism>
<protein>
    <submittedName>
        <fullName evidence="1">Uncharacterized protein</fullName>
    </submittedName>
</protein>
<comment type="caution">
    <text evidence="1">The sequence shown here is derived from an EMBL/GenBank/DDBJ whole genome shotgun (WGS) entry which is preliminary data.</text>
</comment>
<dbReference type="Proteomes" id="UP000821865">
    <property type="component" value="Chromosome 7"/>
</dbReference>
<dbReference type="EMBL" id="CM023476">
    <property type="protein sequence ID" value="KAH7940791.1"/>
    <property type="molecule type" value="Genomic_DNA"/>
</dbReference>
<accession>A0ACB8CDM6</accession>
<reference evidence="1" key="1">
    <citation type="submission" date="2020-05" db="EMBL/GenBank/DDBJ databases">
        <title>Large-scale comparative analyses of tick genomes elucidate their genetic diversity and vector capacities.</title>
        <authorList>
            <person name="Jia N."/>
            <person name="Wang J."/>
            <person name="Shi W."/>
            <person name="Du L."/>
            <person name="Sun Y."/>
            <person name="Zhan W."/>
            <person name="Jiang J."/>
            <person name="Wang Q."/>
            <person name="Zhang B."/>
            <person name="Ji P."/>
            <person name="Sakyi L.B."/>
            <person name="Cui X."/>
            <person name="Yuan T."/>
            <person name="Jiang B."/>
            <person name="Yang W."/>
            <person name="Lam T.T.-Y."/>
            <person name="Chang Q."/>
            <person name="Ding S."/>
            <person name="Wang X."/>
            <person name="Zhu J."/>
            <person name="Ruan X."/>
            <person name="Zhao L."/>
            <person name="Wei J."/>
            <person name="Que T."/>
            <person name="Du C."/>
            <person name="Cheng J."/>
            <person name="Dai P."/>
            <person name="Han X."/>
            <person name="Huang E."/>
            <person name="Gao Y."/>
            <person name="Liu J."/>
            <person name="Shao H."/>
            <person name="Ye R."/>
            <person name="Li L."/>
            <person name="Wei W."/>
            <person name="Wang X."/>
            <person name="Wang C."/>
            <person name="Yang T."/>
            <person name="Huo Q."/>
            <person name="Li W."/>
            <person name="Guo W."/>
            <person name="Chen H."/>
            <person name="Zhou L."/>
            <person name="Ni X."/>
            <person name="Tian J."/>
            <person name="Zhou Y."/>
            <person name="Sheng Y."/>
            <person name="Liu T."/>
            <person name="Pan Y."/>
            <person name="Xia L."/>
            <person name="Li J."/>
            <person name="Zhao F."/>
            <person name="Cao W."/>
        </authorList>
    </citation>
    <scope>NUCLEOTIDE SEQUENCE</scope>
    <source>
        <strain evidence="1">Dsil-2018</strain>
    </source>
</reference>
<evidence type="ECO:0000313" key="1">
    <source>
        <dbReference type="EMBL" id="KAH7940791.1"/>
    </source>
</evidence>